<organism evidence="3 4">
    <name type="scientific">Agaribacter marinus</name>
    <dbReference type="NCBI Taxonomy" id="1431249"/>
    <lineage>
        <taxon>Bacteria</taxon>
        <taxon>Pseudomonadati</taxon>
        <taxon>Pseudomonadota</taxon>
        <taxon>Gammaproteobacteria</taxon>
        <taxon>Alteromonadales</taxon>
        <taxon>Alteromonadaceae</taxon>
        <taxon>Agaribacter</taxon>
    </lineage>
</organism>
<dbReference type="AlphaFoldDB" id="A0AA37SWJ0"/>
<accession>A0AA37SWJ0</accession>
<evidence type="ECO:0000313" key="4">
    <source>
        <dbReference type="Proteomes" id="UP001156601"/>
    </source>
</evidence>
<name>A0AA37SWJ0_9ALTE</name>
<protein>
    <submittedName>
        <fullName evidence="3">Tryptophan halogenase</fullName>
    </submittedName>
</protein>
<feature type="binding site" evidence="2">
    <location>
        <position position="346"/>
    </location>
    <ligand>
        <name>L-tryptophan</name>
        <dbReference type="ChEBI" id="CHEBI:57912"/>
    </ligand>
</feature>
<dbReference type="Proteomes" id="UP001156601">
    <property type="component" value="Unassembled WGS sequence"/>
</dbReference>
<feature type="active site" evidence="1">
    <location>
        <position position="81"/>
    </location>
</feature>
<sequence length="551" mass="62361">MKKRKVVIVGGGSAGWMTAAYLNGALNNKGKKQVVDITLVESPDIPRISVGEATIPSMRHLLAVVGVDEIDFMRATQASFKQSIKYVNWVNNDHSYYHHPFSRLTPQPIDNSADLWLQSDQKIPFMETCSIQPLVCEMGLAPRAIGQLGNKAPLQYAYHMNAQKFADYLTDFSIKRGVHHVLANLVNVDMHDKNTIGSIHLDNGDSISADLFIDCTGFKAKLIEEKLNVGFEDCSQWLLCDRAITMHVPYDTHYPGMVRPYTTATALNNGWVWDIPMRDRRSIGYVHSSKFTNENDAKAELFNYQGPGCEEIPTRTVNFKVGRRHEPWKGNCVAIGLSAGFIEPLESTGLYLSDLGVVTLAEHFSFDDSHNALMATRYNRIMANRYYEILDFINMHYCMTNRTDTPFWQEVQKPERINPRLAAKLAYWQIKPPTHSDFEDGCFDVALNQYLDTNQHGADNRPPVDSGQLWNHQSYQCILYGMGFWKEQSKQRYGDTRPPLAMHPAIIEGLKGAKANLPSHAAWLQQHLGMSSYPTTALPDGWTKEKQPTRK</sequence>
<keyword evidence="2" id="KW-0547">Nucleotide-binding</keyword>
<dbReference type="RefSeq" id="WP_284217390.1">
    <property type="nucleotide sequence ID" value="NZ_BSOT01000005.1"/>
</dbReference>
<keyword evidence="4" id="KW-1185">Reference proteome</keyword>
<dbReference type="Pfam" id="PF04820">
    <property type="entry name" value="Trp_halogenase"/>
    <property type="match status" value="1"/>
</dbReference>
<dbReference type="GO" id="GO:0004497">
    <property type="term" value="F:monooxygenase activity"/>
    <property type="evidence" value="ECO:0007669"/>
    <property type="project" value="InterPro"/>
</dbReference>
<evidence type="ECO:0000313" key="3">
    <source>
        <dbReference type="EMBL" id="GLR71091.1"/>
    </source>
</evidence>
<dbReference type="PIRSF" id="PIRSF011396">
    <property type="entry name" value="Trp_halogenase"/>
    <property type="match status" value="1"/>
</dbReference>
<proteinExistence type="predicted"/>
<reference evidence="3" key="2">
    <citation type="submission" date="2023-01" db="EMBL/GenBank/DDBJ databases">
        <title>Draft genome sequence of Agaribacter marinus strain NBRC 110023.</title>
        <authorList>
            <person name="Sun Q."/>
            <person name="Mori K."/>
        </authorList>
    </citation>
    <scope>NUCLEOTIDE SEQUENCE</scope>
    <source>
        <strain evidence="3">NBRC 110023</strain>
    </source>
</reference>
<feature type="binding site" evidence="2">
    <location>
        <position position="337"/>
    </location>
    <ligand>
        <name>FAD</name>
        <dbReference type="ChEBI" id="CHEBI:57692"/>
    </ligand>
</feature>
<dbReference type="EMBL" id="BSOT01000005">
    <property type="protein sequence ID" value="GLR71091.1"/>
    <property type="molecule type" value="Genomic_DNA"/>
</dbReference>
<keyword evidence="2" id="KW-0285">Flavoprotein</keyword>
<dbReference type="Gene3D" id="3.50.50.60">
    <property type="entry name" value="FAD/NAD(P)-binding domain"/>
    <property type="match status" value="1"/>
</dbReference>
<gene>
    <name evidence="3" type="ORF">GCM10007852_19990</name>
</gene>
<dbReference type="InterPro" id="IPR036188">
    <property type="entry name" value="FAD/NAD-bd_sf"/>
</dbReference>
<dbReference type="InterPro" id="IPR050816">
    <property type="entry name" value="Flavin-dep_Halogenase_NPB"/>
</dbReference>
<feature type="binding site" evidence="2">
    <location>
        <position position="81"/>
    </location>
    <ligand>
        <name>7-chloro-L-tryptophan</name>
        <dbReference type="ChEBI" id="CHEBI:58713"/>
    </ligand>
</feature>
<keyword evidence="2" id="KW-0274">FAD</keyword>
<feature type="binding site" evidence="2">
    <location>
        <begin position="11"/>
        <end position="14"/>
    </location>
    <ligand>
        <name>FAD</name>
        <dbReference type="ChEBI" id="CHEBI:57692"/>
    </ligand>
</feature>
<comment type="caution">
    <text evidence="3">The sequence shown here is derived from an EMBL/GenBank/DDBJ whole genome shotgun (WGS) entry which is preliminary data.</text>
</comment>
<evidence type="ECO:0000256" key="1">
    <source>
        <dbReference type="PIRSR" id="PIRSR011396-1"/>
    </source>
</evidence>
<dbReference type="SUPFAM" id="SSF51905">
    <property type="entry name" value="FAD/NAD(P)-binding domain"/>
    <property type="match status" value="1"/>
</dbReference>
<dbReference type="InterPro" id="IPR006905">
    <property type="entry name" value="Flavin_halogenase"/>
</dbReference>
<dbReference type="PANTHER" id="PTHR43747">
    <property type="entry name" value="FAD-BINDING PROTEIN"/>
    <property type="match status" value="1"/>
</dbReference>
<reference evidence="3" key="1">
    <citation type="journal article" date="2014" name="Int. J. Syst. Evol. Microbiol.">
        <title>Complete genome sequence of Corynebacterium casei LMG S-19264T (=DSM 44701T), isolated from a smear-ripened cheese.</title>
        <authorList>
            <consortium name="US DOE Joint Genome Institute (JGI-PGF)"/>
            <person name="Walter F."/>
            <person name="Albersmeier A."/>
            <person name="Kalinowski J."/>
            <person name="Ruckert C."/>
        </authorList>
    </citation>
    <scope>NUCLEOTIDE SEQUENCE</scope>
    <source>
        <strain evidence="3">NBRC 110023</strain>
    </source>
</reference>
<dbReference type="InterPro" id="IPR033856">
    <property type="entry name" value="Trp_halogen"/>
</dbReference>
<dbReference type="GO" id="GO:0000166">
    <property type="term" value="F:nucleotide binding"/>
    <property type="evidence" value="ECO:0007669"/>
    <property type="project" value="UniProtKB-KW"/>
</dbReference>
<dbReference type="PANTHER" id="PTHR43747:SF4">
    <property type="entry name" value="FLAVIN-DEPENDENT TRYPTOPHAN HALOGENASE"/>
    <property type="match status" value="1"/>
</dbReference>
<evidence type="ECO:0000256" key="2">
    <source>
        <dbReference type="PIRSR" id="PIRSR011396-2"/>
    </source>
</evidence>